<dbReference type="SMART" id="SM00409">
    <property type="entry name" value="IG"/>
    <property type="match status" value="9"/>
</dbReference>
<reference evidence="6" key="1">
    <citation type="journal article" date="2023" name="Front. Mar. Sci.">
        <title>A new Merluccius polli reference genome to investigate the effects of global change in West African waters.</title>
        <authorList>
            <person name="Mateo J.L."/>
            <person name="Blanco-Fernandez C."/>
            <person name="Garcia-Vazquez E."/>
            <person name="Machado-Schiaffino G."/>
        </authorList>
    </citation>
    <scope>NUCLEOTIDE SEQUENCE</scope>
    <source>
        <strain evidence="6">C29</strain>
        <tissue evidence="6">Fin</tissue>
    </source>
</reference>
<feature type="domain" description="Ig-like" evidence="5">
    <location>
        <begin position="453"/>
        <end position="532"/>
    </location>
</feature>
<evidence type="ECO:0000256" key="1">
    <source>
        <dbReference type="ARBA" id="ARBA00023157"/>
    </source>
</evidence>
<comment type="caution">
    <text evidence="6">The sequence shown here is derived from an EMBL/GenBank/DDBJ whole genome shotgun (WGS) entry which is preliminary data.</text>
</comment>
<feature type="domain" description="Ig-like" evidence="5">
    <location>
        <begin position="5"/>
        <end position="87"/>
    </location>
</feature>
<dbReference type="Pfam" id="PF13895">
    <property type="entry name" value="Ig_2"/>
    <property type="match status" value="4"/>
</dbReference>
<feature type="domain" description="Ig-like" evidence="5">
    <location>
        <begin position="94"/>
        <end position="178"/>
    </location>
</feature>
<evidence type="ECO:0000256" key="4">
    <source>
        <dbReference type="SAM" id="Phobius"/>
    </source>
</evidence>
<feature type="region of interest" description="Disordered" evidence="3">
    <location>
        <begin position="1"/>
        <end position="26"/>
    </location>
</feature>
<evidence type="ECO:0000256" key="2">
    <source>
        <dbReference type="ARBA" id="ARBA00023319"/>
    </source>
</evidence>
<dbReference type="InterPro" id="IPR007110">
    <property type="entry name" value="Ig-like_dom"/>
</dbReference>
<feature type="region of interest" description="Disordered" evidence="3">
    <location>
        <begin position="1077"/>
        <end position="1100"/>
    </location>
</feature>
<organism evidence="6 7">
    <name type="scientific">Merluccius polli</name>
    <name type="common">Benguela hake</name>
    <name type="synonym">Merluccius cadenati</name>
    <dbReference type="NCBI Taxonomy" id="89951"/>
    <lineage>
        <taxon>Eukaryota</taxon>
        <taxon>Metazoa</taxon>
        <taxon>Chordata</taxon>
        <taxon>Craniata</taxon>
        <taxon>Vertebrata</taxon>
        <taxon>Euteleostomi</taxon>
        <taxon>Actinopterygii</taxon>
        <taxon>Neopterygii</taxon>
        <taxon>Teleostei</taxon>
        <taxon>Neoteleostei</taxon>
        <taxon>Acanthomorphata</taxon>
        <taxon>Zeiogadaria</taxon>
        <taxon>Gadariae</taxon>
        <taxon>Gadiformes</taxon>
        <taxon>Gadoidei</taxon>
        <taxon>Merlucciidae</taxon>
        <taxon>Merluccius</taxon>
    </lineage>
</organism>
<keyword evidence="4" id="KW-0472">Membrane</keyword>
<dbReference type="PROSITE" id="PS50835">
    <property type="entry name" value="IG_LIKE"/>
    <property type="match status" value="8"/>
</dbReference>
<dbReference type="SUPFAM" id="SSF48726">
    <property type="entry name" value="Immunoglobulin"/>
    <property type="match status" value="9"/>
</dbReference>
<keyword evidence="7" id="KW-1185">Reference proteome</keyword>
<dbReference type="Gene3D" id="2.60.40.10">
    <property type="entry name" value="Immunoglobulins"/>
    <property type="match status" value="9"/>
</dbReference>
<feature type="compositionally biased region" description="Polar residues" evidence="3">
    <location>
        <begin position="1"/>
        <end position="15"/>
    </location>
</feature>
<keyword evidence="2" id="KW-0393">Immunoglobulin domain</keyword>
<keyword evidence="4" id="KW-0812">Transmembrane</keyword>
<feature type="domain" description="Ig-like" evidence="5">
    <location>
        <begin position="864"/>
        <end position="946"/>
    </location>
</feature>
<dbReference type="EMBL" id="JAOPHQ010003207">
    <property type="protein sequence ID" value="KAK0143839.1"/>
    <property type="molecule type" value="Genomic_DNA"/>
</dbReference>
<dbReference type="SMART" id="SM00408">
    <property type="entry name" value="IGc2"/>
    <property type="match status" value="8"/>
</dbReference>
<feature type="domain" description="Ig-like" evidence="5">
    <location>
        <begin position="626"/>
        <end position="708"/>
    </location>
</feature>
<feature type="transmembrane region" description="Helical" evidence="4">
    <location>
        <begin position="1046"/>
        <end position="1067"/>
    </location>
</feature>
<dbReference type="InterPro" id="IPR003598">
    <property type="entry name" value="Ig_sub2"/>
</dbReference>
<evidence type="ECO:0000256" key="3">
    <source>
        <dbReference type="SAM" id="MobiDB-lite"/>
    </source>
</evidence>
<evidence type="ECO:0000313" key="7">
    <source>
        <dbReference type="Proteomes" id="UP001174136"/>
    </source>
</evidence>
<dbReference type="InterPro" id="IPR036179">
    <property type="entry name" value="Ig-like_dom_sf"/>
</dbReference>
<accession>A0AA47MPE5</accession>
<dbReference type="InterPro" id="IPR013783">
    <property type="entry name" value="Ig-like_fold"/>
</dbReference>
<evidence type="ECO:0000313" key="6">
    <source>
        <dbReference type="EMBL" id="KAK0143839.1"/>
    </source>
</evidence>
<keyword evidence="1" id="KW-1015">Disulfide bond</keyword>
<feature type="domain" description="Ig-like" evidence="5">
    <location>
        <begin position="715"/>
        <end position="790"/>
    </location>
</feature>
<dbReference type="FunFam" id="2.60.40.10:FF:000032">
    <property type="entry name" value="palladin isoform X1"/>
    <property type="match status" value="1"/>
</dbReference>
<dbReference type="AlphaFoldDB" id="A0AA47MPE5"/>
<evidence type="ECO:0000259" key="5">
    <source>
        <dbReference type="PROSITE" id="PS50835"/>
    </source>
</evidence>
<keyword evidence="4" id="KW-1133">Transmembrane helix</keyword>
<feature type="domain" description="Ig-like" evidence="5">
    <location>
        <begin position="953"/>
        <end position="1037"/>
    </location>
</feature>
<dbReference type="Proteomes" id="UP001174136">
    <property type="component" value="Unassembled WGS sequence"/>
</dbReference>
<dbReference type="PANTHER" id="PTHR46013:SF4">
    <property type="entry name" value="B-CELL RECEPTOR CD22-RELATED"/>
    <property type="match status" value="1"/>
</dbReference>
<dbReference type="Pfam" id="PF13927">
    <property type="entry name" value="Ig_3"/>
    <property type="match status" value="4"/>
</dbReference>
<proteinExistence type="predicted"/>
<dbReference type="InterPro" id="IPR003599">
    <property type="entry name" value="Ig_sub"/>
</dbReference>
<name>A0AA47MPE5_MERPO</name>
<feature type="domain" description="Ig-like" evidence="5">
    <location>
        <begin position="539"/>
        <end position="614"/>
    </location>
</feature>
<sequence length="1100" mass="120569">MSNGPKHTSVISSPSGGVKEGSSVTLSCSSDANPAANYTWFKDNTDNSSRYMNQGQQLVFGHIKSSDSGQYLCKAQNELRTKSASISINVKYGPKHTSVTSSPSGGVKEGSSVTLSCSSDANPAANYTWFKEHEDSVIESGQNYTITNITSELGGNYYCQAHNAIGRHNSTFLSISVTDIITDNSSCCENHCCCFVGHHTPPPPLPLDESLHVPVYENISALTNSSSPSVQREPIELQDLLCPIRSETAALQGYDDWRVIYTSSNVCALRGSTVEISCSYRYPKKQDGRYNTVQETLWFRDEYVDLRSDTDYADRVEYSCGENSCYWYSCYGKCTLRIRDLRLSDSAAEYKFQFRTNQPGGKYTGDPGVTLSVTDPDLQVKVSFPDPTQPTLADLECHSMCGLAGPYNWTRSGQSVGGGRSYRVYIRSEDIFSCAVEGYEHLPSPPVYAPETPSVTVRPSGEIEEGSSVTLSCSSDANPAANYTWFKDNTDNSSRYMNQGQQLVFDRIKSSDSGKYLCEAKNEFGTKSASISINVKYGPKHTSVISSPSGGVKEGSSVTLSCSSDANPAAKYTWFKNNQTLLWKPIQRYTFTSVRSEDRGKYCCQAENKYGRLSSNLVFIDVQYGPKHTSVISSPSGGVKEGSSVTLSCSSDANPAAKYTWFKDNTDNSSRDMNQGQQLVFGHIKSSDSGKYLCKAKNEFGTKSASISINVKYGPKHTSVISSPSGGVKEGSSVTLSCSSDANPAAKYTWFKNNQTLLWKPIQRYTFTSVHSEDRGTYRCQAENEYGRLSSNWVFIDVQCELKICTLHYNVSMTLSCSSDANPEANYTLFKIHEPGTTARLCSHHVFRLFLQKNISVKLRMNGPKHTSVISSPSGGVKEGSSVTLSCSSDANPAANYTWFKDNTDDSSRYMNQGQQLVFGHIKSSDSGQYLCKAQNELRTKSASISINVKYGPKHTSVISSPSGGVKEGSSVTLSCSSDANPAANYTWFKEHEDSVIESGQNYTITNITSELGGNYYCQAHNAIGRHNSTFLSISVTETSSLTTVVAVRIIVVVSLATILLLLFLWMRRTRASRTASGLGEAAETVGEVEEEVRHRNEDF</sequence>
<dbReference type="PANTHER" id="PTHR46013">
    <property type="entry name" value="VASCULAR CELL ADHESION MOLECULE 1"/>
    <property type="match status" value="1"/>
</dbReference>
<gene>
    <name evidence="6" type="primary">HMCN2_1</name>
    <name evidence="6" type="ORF">N1851_017949</name>
</gene>
<dbReference type="CDD" id="cd00096">
    <property type="entry name" value="Ig"/>
    <property type="match status" value="3"/>
</dbReference>
<protein>
    <submittedName>
        <fullName evidence="6">Hemicentin-2</fullName>
    </submittedName>
</protein>